<proteinExistence type="predicted"/>
<protein>
    <submittedName>
        <fullName evidence="1">Uncharacterized protein</fullName>
    </submittedName>
</protein>
<keyword evidence="2" id="KW-1185">Reference proteome</keyword>
<evidence type="ECO:0000313" key="2">
    <source>
        <dbReference type="Proteomes" id="UP000054928"/>
    </source>
</evidence>
<sequence length="79" mass="9653">MSANFQHLLKLSIARIKYAFRGNMHFITAYDNEVRSQCQLSHDIKLLCHSILIAMLWQNLRPTNKRIDEKRRQQWRHYR</sequence>
<dbReference type="Proteomes" id="UP000054928">
    <property type="component" value="Unassembled WGS sequence"/>
</dbReference>
<organism evidence="1 2">
    <name type="scientific">Plasmopara halstedii</name>
    <name type="common">Downy mildew of sunflower</name>
    <dbReference type="NCBI Taxonomy" id="4781"/>
    <lineage>
        <taxon>Eukaryota</taxon>
        <taxon>Sar</taxon>
        <taxon>Stramenopiles</taxon>
        <taxon>Oomycota</taxon>
        <taxon>Peronosporomycetes</taxon>
        <taxon>Peronosporales</taxon>
        <taxon>Peronosporaceae</taxon>
        <taxon>Plasmopara</taxon>
    </lineage>
</organism>
<dbReference type="AlphaFoldDB" id="A0A0P1B3Q1"/>
<dbReference type="GeneID" id="59052946"/>
<name>A0A0P1B3Q1_PLAHL</name>
<accession>A0A0P1B3Q1</accession>
<reference evidence="2" key="1">
    <citation type="submission" date="2014-09" db="EMBL/GenBank/DDBJ databases">
        <authorList>
            <person name="Sharma Rahul"/>
            <person name="Thines Marco"/>
        </authorList>
    </citation>
    <scope>NUCLEOTIDE SEQUENCE [LARGE SCALE GENOMIC DNA]</scope>
</reference>
<evidence type="ECO:0000313" key="1">
    <source>
        <dbReference type="EMBL" id="CEG48714.1"/>
    </source>
</evidence>
<dbReference type="RefSeq" id="XP_036263464.1">
    <property type="nucleotide sequence ID" value="XM_036407219.1"/>
</dbReference>
<dbReference type="EMBL" id="CCYD01003042">
    <property type="protein sequence ID" value="CEG48714.1"/>
    <property type="molecule type" value="Genomic_DNA"/>
</dbReference>